<dbReference type="Gene3D" id="1.10.287.110">
    <property type="entry name" value="DnaJ domain"/>
    <property type="match status" value="1"/>
</dbReference>
<dbReference type="InterPro" id="IPR052763">
    <property type="entry name" value="DnaJ_C4"/>
</dbReference>
<dbReference type="SUPFAM" id="SSF49764">
    <property type="entry name" value="HSP20-like chaperones"/>
    <property type="match status" value="1"/>
</dbReference>
<name>A0AAW1RH66_9CHLO</name>
<evidence type="ECO:0008006" key="5">
    <source>
        <dbReference type="Google" id="ProtNLM"/>
    </source>
</evidence>
<dbReference type="InterPro" id="IPR001623">
    <property type="entry name" value="DnaJ_domain"/>
</dbReference>
<keyword evidence="4" id="KW-1185">Reference proteome</keyword>
<dbReference type="InterPro" id="IPR007052">
    <property type="entry name" value="CS_dom"/>
</dbReference>
<reference evidence="3 4" key="1">
    <citation type="journal article" date="2024" name="Nat. Commun.">
        <title>Phylogenomics reveals the evolutionary origins of lichenization in chlorophyte algae.</title>
        <authorList>
            <person name="Puginier C."/>
            <person name="Libourel C."/>
            <person name="Otte J."/>
            <person name="Skaloud P."/>
            <person name="Haon M."/>
            <person name="Grisel S."/>
            <person name="Petersen M."/>
            <person name="Berrin J.G."/>
            <person name="Delaux P.M."/>
            <person name="Dal Grande F."/>
            <person name="Keller J."/>
        </authorList>
    </citation>
    <scope>NUCLEOTIDE SEQUENCE [LARGE SCALE GENOMIC DNA]</scope>
    <source>
        <strain evidence="3 4">SAG 2145</strain>
    </source>
</reference>
<sequence length="522" mass="59761">MPKDPDHWSQVEDIDGQELYRILGLHPGASLDEIRQAFRALAKKLHPDKGGSARAFGRLQDAFRTLSDPKARSVYDDWAKELEFRYVRGVAGRAEGGEGVLLDDFANMGIHCDPATQLVVTCEVCRRPSNRECWTCGMKICEFCTLKRHWKDGFPLHWPLINSDHMRTRLAKREFEKKRLEDAQRLALQNPNHRTESELQDIRGFKAAAYEMLDRKDRLVTFDMRLARFYMWAQTDDNVYIAVRVPTGYEDKELLLDCNQSGINLQPEDSPPVIQRAFDNPVDASKPIESFRTKDNRMFTIALSKAQPGETWLRLFRGDSDGARCLEPPYKMSEMVDEVVLDFVVPFWIDSEDVKVAFRPKGISVQVRNTVSLYREYWTRAGDGRQAAAAAVDADNSTWSLDNEVSASGQKSRVLSILLARPPLTEDEIKWKKGVRQDNQSKERSGSMVQKGVRFFREDEDEFGLEDILQALCFLETGVSFVPSKPWQSGIESKVVEDVAGLSQEVQEHLERLLDEEERNDF</sequence>
<dbReference type="Gene3D" id="2.60.40.790">
    <property type="match status" value="2"/>
</dbReference>
<dbReference type="CDD" id="cd06257">
    <property type="entry name" value="DnaJ"/>
    <property type="match status" value="1"/>
</dbReference>
<dbReference type="Pfam" id="PF00226">
    <property type="entry name" value="DnaJ"/>
    <property type="match status" value="1"/>
</dbReference>
<dbReference type="PROSITE" id="PS50076">
    <property type="entry name" value="DNAJ_2"/>
    <property type="match status" value="1"/>
</dbReference>
<evidence type="ECO:0000259" key="2">
    <source>
        <dbReference type="PROSITE" id="PS51203"/>
    </source>
</evidence>
<proteinExistence type="predicted"/>
<dbReference type="InterPro" id="IPR008978">
    <property type="entry name" value="HSP20-like_chaperone"/>
</dbReference>
<dbReference type="PANTHER" id="PTHR44825">
    <property type="match status" value="1"/>
</dbReference>
<dbReference type="Pfam" id="PF04969">
    <property type="entry name" value="CS"/>
    <property type="match status" value="2"/>
</dbReference>
<feature type="domain" description="CS" evidence="2">
    <location>
        <begin position="225"/>
        <end position="316"/>
    </location>
</feature>
<feature type="domain" description="J" evidence="1">
    <location>
        <begin position="18"/>
        <end position="79"/>
    </location>
</feature>
<dbReference type="PROSITE" id="PS51203">
    <property type="entry name" value="CS"/>
    <property type="match status" value="1"/>
</dbReference>
<gene>
    <name evidence="3" type="ORF">WJX74_003085</name>
</gene>
<dbReference type="Proteomes" id="UP001438707">
    <property type="component" value="Unassembled WGS sequence"/>
</dbReference>
<evidence type="ECO:0000313" key="4">
    <source>
        <dbReference type="Proteomes" id="UP001438707"/>
    </source>
</evidence>
<dbReference type="PANTHER" id="PTHR44825:SF1">
    <property type="entry name" value="DNAJ HOMOLOG SUBFAMILY C MEMBER 4"/>
    <property type="match status" value="1"/>
</dbReference>
<protein>
    <recommendedName>
        <fullName evidence="5">J domain-containing protein</fullName>
    </recommendedName>
</protein>
<dbReference type="SMART" id="SM00271">
    <property type="entry name" value="DnaJ"/>
    <property type="match status" value="1"/>
</dbReference>
<dbReference type="PRINTS" id="PR00625">
    <property type="entry name" value="JDOMAIN"/>
</dbReference>
<evidence type="ECO:0000259" key="1">
    <source>
        <dbReference type="PROSITE" id="PS50076"/>
    </source>
</evidence>
<dbReference type="EMBL" id="JALJOS010000011">
    <property type="protein sequence ID" value="KAK9832964.1"/>
    <property type="molecule type" value="Genomic_DNA"/>
</dbReference>
<dbReference type="SUPFAM" id="SSF46565">
    <property type="entry name" value="Chaperone J-domain"/>
    <property type="match status" value="1"/>
</dbReference>
<accession>A0AAW1RH66</accession>
<dbReference type="AlphaFoldDB" id="A0AAW1RH66"/>
<dbReference type="InterPro" id="IPR036869">
    <property type="entry name" value="J_dom_sf"/>
</dbReference>
<comment type="caution">
    <text evidence="3">The sequence shown here is derived from an EMBL/GenBank/DDBJ whole genome shotgun (WGS) entry which is preliminary data.</text>
</comment>
<organism evidence="3 4">
    <name type="scientific">Apatococcus lobatus</name>
    <dbReference type="NCBI Taxonomy" id="904363"/>
    <lineage>
        <taxon>Eukaryota</taxon>
        <taxon>Viridiplantae</taxon>
        <taxon>Chlorophyta</taxon>
        <taxon>core chlorophytes</taxon>
        <taxon>Trebouxiophyceae</taxon>
        <taxon>Chlorellales</taxon>
        <taxon>Chlorellaceae</taxon>
        <taxon>Apatococcus</taxon>
    </lineage>
</organism>
<evidence type="ECO:0000313" key="3">
    <source>
        <dbReference type="EMBL" id="KAK9832964.1"/>
    </source>
</evidence>